<dbReference type="InterPro" id="IPR001279">
    <property type="entry name" value="Metallo-B-lactamas"/>
</dbReference>
<keyword evidence="8" id="KW-0255">Endonuclease</keyword>
<comment type="similarity">
    <text evidence="3">Belongs to the RNase Z family.</text>
</comment>
<comment type="catalytic activity">
    <reaction evidence="1">
        <text>Endonucleolytic cleavage of RNA, removing extra 3' nucleotides from tRNA precursor, generating 3' termini of tRNAs. A 3'-hydroxy group is left at the tRNA terminus and a 5'-phosphoryl group is left at the trailer molecule.</text>
        <dbReference type="EC" id="3.1.26.11"/>
    </reaction>
</comment>
<feature type="domain" description="Metallo-beta-lactamase" evidence="11">
    <location>
        <begin position="11"/>
        <end position="95"/>
    </location>
</feature>
<evidence type="ECO:0000256" key="7">
    <source>
        <dbReference type="ARBA" id="ARBA00022723"/>
    </source>
</evidence>
<dbReference type="AlphaFoldDB" id="A0A0L0RZB4"/>
<dbReference type="VEuPathDB" id="FungiDB:AMAG_17779"/>
<dbReference type="SUPFAM" id="SSF56281">
    <property type="entry name" value="Metallo-hydrolase/oxidoreductase"/>
    <property type="match status" value="1"/>
</dbReference>
<dbReference type="Gene3D" id="3.60.15.10">
    <property type="entry name" value="Ribonuclease Z/Hydroxyacylglutathione hydrolase-like"/>
    <property type="match status" value="1"/>
</dbReference>
<keyword evidence="5" id="KW-0819">tRNA processing</keyword>
<dbReference type="eggNOG" id="KOG2121">
    <property type="taxonomic scope" value="Eukaryota"/>
</dbReference>
<protein>
    <recommendedName>
        <fullName evidence="4">ribonuclease Z</fullName>
        <ecNumber evidence="4">3.1.26.11</ecNumber>
    </recommendedName>
</protein>
<evidence type="ECO:0000256" key="5">
    <source>
        <dbReference type="ARBA" id="ARBA00022694"/>
    </source>
</evidence>
<evidence type="ECO:0000256" key="6">
    <source>
        <dbReference type="ARBA" id="ARBA00022722"/>
    </source>
</evidence>
<keyword evidence="7" id="KW-0479">Metal-binding</keyword>
<evidence type="ECO:0000256" key="4">
    <source>
        <dbReference type="ARBA" id="ARBA00012477"/>
    </source>
</evidence>
<evidence type="ECO:0000256" key="2">
    <source>
        <dbReference type="ARBA" id="ARBA00001947"/>
    </source>
</evidence>
<dbReference type="STRING" id="578462.A0A0L0RZB4"/>
<dbReference type="EMBL" id="GG745329">
    <property type="protein sequence ID" value="KNE55426.1"/>
    <property type="molecule type" value="Genomic_DNA"/>
</dbReference>
<dbReference type="GO" id="GO:1990180">
    <property type="term" value="P:mitochondrial tRNA 3'-end processing"/>
    <property type="evidence" value="ECO:0007669"/>
    <property type="project" value="TreeGrafter"/>
</dbReference>
<organism evidence="12 13">
    <name type="scientific">Allomyces macrogynus (strain ATCC 38327)</name>
    <name type="common">Allomyces javanicus var. macrogynus</name>
    <dbReference type="NCBI Taxonomy" id="578462"/>
    <lineage>
        <taxon>Eukaryota</taxon>
        <taxon>Fungi</taxon>
        <taxon>Fungi incertae sedis</taxon>
        <taxon>Blastocladiomycota</taxon>
        <taxon>Blastocladiomycetes</taxon>
        <taxon>Blastocladiales</taxon>
        <taxon>Blastocladiaceae</taxon>
        <taxon>Allomyces</taxon>
    </lineage>
</organism>
<dbReference type="PANTHER" id="PTHR12553:SF49">
    <property type="entry name" value="ZINC PHOSPHODIESTERASE ELAC PROTEIN 2"/>
    <property type="match status" value="1"/>
</dbReference>
<proteinExistence type="inferred from homology"/>
<evidence type="ECO:0000256" key="1">
    <source>
        <dbReference type="ARBA" id="ARBA00000402"/>
    </source>
</evidence>
<sequence length="158" mass="17558">MYTANVIHRSFSYGVRVQSALDPRLSIVFSGDTRPCPKLVRLGQVSADGTDVVLHEATFESDLQAEARKKQHSTTAEAVDVFEKMGARKLLLTHFSQRYPKLPKIERAMHPETIAVAFDLMAVPFRQFGELAKHAGAIRAVCSYQQQAVEQVDGAKND</sequence>
<evidence type="ECO:0000256" key="9">
    <source>
        <dbReference type="ARBA" id="ARBA00022801"/>
    </source>
</evidence>
<keyword evidence="9" id="KW-0378">Hydrolase</keyword>
<keyword evidence="10" id="KW-0862">Zinc</keyword>
<keyword evidence="6" id="KW-0540">Nuclease</keyword>
<reference evidence="12 13" key="1">
    <citation type="submission" date="2009-11" db="EMBL/GenBank/DDBJ databases">
        <title>Annotation of Allomyces macrogynus ATCC 38327.</title>
        <authorList>
            <consortium name="The Broad Institute Genome Sequencing Platform"/>
            <person name="Russ C."/>
            <person name="Cuomo C."/>
            <person name="Burger G."/>
            <person name="Gray M.W."/>
            <person name="Holland P.W.H."/>
            <person name="King N."/>
            <person name="Lang F.B.F."/>
            <person name="Roger A.J."/>
            <person name="Ruiz-Trillo I."/>
            <person name="Young S.K."/>
            <person name="Zeng Q."/>
            <person name="Gargeya S."/>
            <person name="Fitzgerald M."/>
            <person name="Haas B."/>
            <person name="Abouelleil A."/>
            <person name="Alvarado L."/>
            <person name="Arachchi H.M."/>
            <person name="Berlin A."/>
            <person name="Chapman S.B."/>
            <person name="Gearin G."/>
            <person name="Goldberg J."/>
            <person name="Griggs A."/>
            <person name="Gujja S."/>
            <person name="Hansen M."/>
            <person name="Heiman D."/>
            <person name="Howarth C."/>
            <person name="Larimer J."/>
            <person name="Lui A."/>
            <person name="MacDonald P.J.P."/>
            <person name="McCowen C."/>
            <person name="Montmayeur A."/>
            <person name="Murphy C."/>
            <person name="Neiman D."/>
            <person name="Pearson M."/>
            <person name="Priest M."/>
            <person name="Roberts A."/>
            <person name="Saif S."/>
            <person name="Shea T."/>
            <person name="Sisk P."/>
            <person name="Stolte C."/>
            <person name="Sykes S."/>
            <person name="Wortman J."/>
            <person name="Nusbaum C."/>
            <person name="Birren B."/>
        </authorList>
    </citation>
    <scope>NUCLEOTIDE SEQUENCE [LARGE SCALE GENOMIC DNA]</scope>
    <source>
        <strain evidence="12 13">ATCC 38327</strain>
    </source>
</reference>
<dbReference type="OrthoDB" id="2367080at2759"/>
<dbReference type="InterPro" id="IPR047151">
    <property type="entry name" value="RNZ2-like"/>
</dbReference>
<dbReference type="GO" id="GO:0005739">
    <property type="term" value="C:mitochondrion"/>
    <property type="evidence" value="ECO:0007669"/>
    <property type="project" value="TreeGrafter"/>
</dbReference>
<dbReference type="Pfam" id="PF12706">
    <property type="entry name" value="Lactamase_B_2"/>
    <property type="match status" value="1"/>
</dbReference>
<name>A0A0L0RZB4_ALLM3</name>
<evidence type="ECO:0000256" key="3">
    <source>
        <dbReference type="ARBA" id="ARBA00007823"/>
    </source>
</evidence>
<dbReference type="GO" id="GO:0046872">
    <property type="term" value="F:metal ion binding"/>
    <property type="evidence" value="ECO:0007669"/>
    <property type="project" value="UniProtKB-KW"/>
</dbReference>
<evidence type="ECO:0000313" key="12">
    <source>
        <dbReference type="EMBL" id="KNE55426.1"/>
    </source>
</evidence>
<keyword evidence="13" id="KW-1185">Reference proteome</keyword>
<dbReference type="Proteomes" id="UP000054350">
    <property type="component" value="Unassembled WGS sequence"/>
</dbReference>
<accession>A0A0L0RZB4</accession>
<dbReference type="PANTHER" id="PTHR12553">
    <property type="entry name" value="ZINC PHOSPHODIESTERASE ELAC PROTEIN 2"/>
    <property type="match status" value="1"/>
</dbReference>
<dbReference type="InterPro" id="IPR036866">
    <property type="entry name" value="RibonucZ/Hydroxyglut_hydro"/>
</dbReference>
<dbReference type="GO" id="GO:0042781">
    <property type="term" value="F:3'-tRNA processing endoribonuclease activity"/>
    <property type="evidence" value="ECO:0007669"/>
    <property type="project" value="UniProtKB-EC"/>
</dbReference>
<evidence type="ECO:0000256" key="10">
    <source>
        <dbReference type="ARBA" id="ARBA00022833"/>
    </source>
</evidence>
<gene>
    <name evidence="12" type="ORF">AMAG_17779</name>
</gene>
<evidence type="ECO:0000256" key="8">
    <source>
        <dbReference type="ARBA" id="ARBA00022759"/>
    </source>
</evidence>
<reference evidence="13" key="2">
    <citation type="submission" date="2009-11" db="EMBL/GenBank/DDBJ databases">
        <title>The Genome Sequence of Allomyces macrogynus strain ATCC 38327.</title>
        <authorList>
            <consortium name="The Broad Institute Genome Sequencing Platform"/>
            <person name="Russ C."/>
            <person name="Cuomo C."/>
            <person name="Shea T."/>
            <person name="Young S.K."/>
            <person name="Zeng Q."/>
            <person name="Koehrsen M."/>
            <person name="Haas B."/>
            <person name="Borodovsky M."/>
            <person name="Guigo R."/>
            <person name="Alvarado L."/>
            <person name="Berlin A."/>
            <person name="Borenstein D."/>
            <person name="Chen Z."/>
            <person name="Engels R."/>
            <person name="Freedman E."/>
            <person name="Gellesch M."/>
            <person name="Goldberg J."/>
            <person name="Griggs A."/>
            <person name="Gujja S."/>
            <person name="Heiman D."/>
            <person name="Hepburn T."/>
            <person name="Howarth C."/>
            <person name="Jen D."/>
            <person name="Larson L."/>
            <person name="Lewis B."/>
            <person name="Mehta T."/>
            <person name="Park D."/>
            <person name="Pearson M."/>
            <person name="Roberts A."/>
            <person name="Saif S."/>
            <person name="Shenoy N."/>
            <person name="Sisk P."/>
            <person name="Stolte C."/>
            <person name="Sykes S."/>
            <person name="Walk T."/>
            <person name="White J."/>
            <person name="Yandava C."/>
            <person name="Burger G."/>
            <person name="Gray M.W."/>
            <person name="Holland P.W.H."/>
            <person name="King N."/>
            <person name="Lang F.B.F."/>
            <person name="Roger A.J."/>
            <person name="Ruiz-Trillo I."/>
            <person name="Lander E."/>
            <person name="Nusbaum C."/>
        </authorList>
    </citation>
    <scope>NUCLEOTIDE SEQUENCE [LARGE SCALE GENOMIC DNA]</scope>
    <source>
        <strain evidence="13">ATCC 38327</strain>
    </source>
</reference>
<evidence type="ECO:0000313" key="13">
    <source>
        <dbReference type="Proteomes" id="UP000054350"/>
    </source>
</evidence>
<comment type="cofactor">
    <cofactor evidence="2">
        <name>Zn(2+)</name>
        <dbReference type="ChEBI" id="CHEBI:29105"/>
    </cofactor>
</comment>
<dbReference type="EC" id="3.1.26.11" evidence="4"/>
<evidence type="ECO:0000259" key="11">
    <source>
        <dbReference type="Pfam" id="PF12706"/>
    </source>
</evidence>